<evidence type="ECO:0000256" key="1">
    <source>
        <dbReference type="SAM" id="MobiDB-lite"/>
    </source>
</evidence>
<dbReference type="Proteomes" id="UP000694856">
    <property type="component" value="Chromosome 13"/>
</dbReference>
<dbReference type="GeneID" id="116668090"/>
<dbReference type="RefSeq" id="XP_032350482.1">
    <property type="nucleotide sequence ID" value="XM_032494591.1"/>
</dbReference>
<protein>
    <submittedName>
        <fullName evidence="3">Uncharacterized protein LOC116668090 isoform X1</fullName>
    </submittedName>
    <submittedName>
        <fullName evidence="4">Uncharacterized protein LOC116668090 isoform X2</fullName>
    </submittedName>
    <submittedName>
        <fullName evidence="5">Uncharacterized protein LOC116668090 isoform X3</fullName>
    </submittedName>
</protein>
<evidence type="ECO:0000313" key="2">
    <source>
        <dbReference type="Proteomes" id="UP000694856"/>
    </source>
</evidence>
<feature type="region of interest" description="Disordered" evidence="1">
    <location>
        <begin position="110"/>
        <end position="129"/>
    </location>
</feature>
<dbReference type="RefSeq" id="XP_032350481.1">
    <property type="nucleotide sequence ID" value="XM_032494590.1"/>
</dbReference>
<proteinExistence type="predicted"/>
<dbReference type="KEGG" id="cfr:116668090"/>
<organism evidence="2 4">
    <name type="scientific">Camelus ferus</name>
    <name type="common">Wild bactrian camel</name>
    <name type="synonym">Camelus bactrianus ferus</name>
    <dbReference type="NCBI Taxonomy" id="419612"/>
    <lineage>
        <taxon>Eukaryota</taxon>
        <taxon>Metazoa</taxon>
        <taxon>Chordata</taxon>
        <taxon>Craniata</taxon>
        <taxon>Vertebrata</taxon>
        <taxon>Euteleostomi</taxon>
        <taxon>Mammalia</taxon>
        <taxon>Eutheria</taxon>
        <taxon>Laurasiatheria</taxon>
        <taxon>Artiodactyla</taxon>
        <taxon>Tylopoda</taxon>
        <taxon>Camelidae</taxon>
        <taxon>Camelus</taxon>
    </lineage>
</organism>
<reference evidence="3 4" key="1">
    <citation type="submission" date="2025-04" db="UniProtKB">
        <authorList>
            <consortium name="RefSeq"/>
        </authorList>
    </citation>
    <scope>IDENTIFICATION</scope>
    <source>
        <tissue evidence="3 4">Ear skin</tissue>
    </source>
</reference>
<gene>
    <name evidence="3 4 5" type="primary">LOC116668090</name>
</gene>
<accession>A0A8B8U7C4</accession>
<keyword evidence="2" id="KW-1185">Reference proteome</keyword>
<sequence length="203" mass="22606">MSLKKKKNLTQPRSKCFKATTRISQVFPSLYGIFALKRKRSRSGRFLPWFTETLAWGGGRGPGTPWAHTSALLSLHLPLSLHPAAPGKILSPTSRSPGLSTLSLRCAPYAGPSAAERKRRPRGHKEFRQRSPGFAVCSLSASAQRQSQRCPVRVPLRSSNKLQMIFKPKTRHTHGSCLQSEKRKIQVLPPRAVSSMLQEGQWT</sequence>
<name>A0A8B8U7C4_CAMFR</name>
<dbReference type="AlphaFoldDB" id="A0A8B8U7C4"/>
<evidence type="ECO:0000313" key="4">
    <source>
        <dbReference type="RefSeq" id="XP_032350481.1"/>
    </source>
</evidence>
<evidence type="ECO:0000313" key="3">
    <source>
        <dbReference type="RefSeq" id="XP_032350480.1"/>
    </source>
</evidence>
<evidence type="ECO:0000313" key="5">
    <source>
        <dbReference type="RefSeq" id="XP_032350482.1"/>
    </source>
</evidence>
<dbReference type="RefSeq" id="XP_032350480.1">
    <property type="nucleotide sequence ID" value="XM_032494589.1"/>
</dbReference>